<dbReference type="InterPro" id="IPR036388">
    <property type="entry name" value="WH-like_DNA-bd_sf"/>
</dbReference>
<dbReference type="SUPFAM" id="SSF46785">
    <property type="entry name" value="Winged helix' DNA-binding domain"/>
    <property type="match status" value="1"/>
</dbReference>
<dbReference type="AlphaFoldDB" id="A0A9J6P0K5"/>
<reference evidence="2" key="2">
    <citation type="submission" date="2021-04" db="EMBL/GenBank/DDBJ databases">
        <authorList>
            <person name="Dong X."/>
        </authorList>
    </citation>
    <scope>NUCLEOTIDE SEQUENCE</scope>
    <source>
        <strain evidence="2">ZWT</strain>
    </source>
</reference>
<dbReference type="InterPro" id="IPR005149">
    <property type="entry name" value="Tscrpt_reg_PadR_N"/>
</dbReference>
<dbReference type="InterPro" id="IPR052509">
    <property type="entry name" value="Metal_resp_DNA-bind_regulator"/>
</dbReference>
<dbReference type="PANTHER" id="PTHR33169">
    <property type="entry name" value="PADR-FAMILY TRANSCRIPTIONAL REGULATOR"/>
    <property type="match status" value="1"/>
</dbReference>
<name>A0A9J6P0K5_9CLOT</name>
<comment type="caution">
    <text evidence="2">The sequence shown here is derived from an EMBL/GenBank/DDBJ whole genome shotgun (WGS) entry which is preliminary data.</text>
</comment>
<dbReference type="RefSeq" id="WP_250857850.1">
    <property type="nucleotide sequence ID" value="NZ_JAGSOJ010000001.1"/>
</dbReference>
<dbReference type="Proteomes" id="UP001056429">
    <property type="component" value="Unassembled WGS sequence"/>
</dbReference>
<proteinExistence type="predicted"/>
<dbReference type="EMBL" id="JAGSOJ010000001">
    <property type="protein sequence ID" value="MCM1988984.1"/>
    <property type="molecule type" value="Genomic_DNA"/>
</dbReference>
<organism evidence="2 3">
    <name type="scientific">Oceanirhabdus seepicola</name>
    <dbReference type="NCBI Taxonomy" id="2828781"/>
    <lineage>
        <taxon>Bacteria</taxon>
        <taxon>Bacillati</taxon>
        <taxon>Bacillota</taxon>
        <taxon>Clostridia</taxon>
        <taxon>Eubacteriales</taxon>
        <taxon>Clostridiaceae</taxon>
        <taxon>Oceanirhabdus</taxon>
    </lineage>
</organism>
<keyword evidence="3" id="KW-1185">Reference proteome</keyword>
<dbReference type="PANTHER" id="PTHR33169:SF13">
    <property type="entry name" value="PADR-FAMILY TRANSCRIPTIONAL REGULATOR"/>
    <property type="match status" value="1"/>
</dbReference>
<sequence>MGKSNENIVLTEAVYYILLSLYEPLHGYGIMQNIEQLSNGRVKLAPGTLYGAISTLLDKNWIEALKEEKSSRKKEYVITDTGKEAVKIEISRLKELLLNGEKIIGGSCHE</sequence>
<accession>A0A9J6P0K5</accession>
<feature type="domain" description="Transcription regulator PadR N-terminal" evidence="1">
    <location>
        <begin position="23"/>
        <end position="86"/>
    </location>
</feature>
<evidence type="ECO:0000259" key="1">
    <source>
        <dbReference type="Pfam" id="PF03551"/>
    </source>
</evidence>
<evidence type="ECO:0000313" key="3">
    <source>
        <dbReference type="Proteomes" id="UP001056429"/>
    </source>
</evidence>
<dbReference type="Gene3D" id="1.10.10.10">
    <property type="entry name" value="Winged helix-like DNA-binding domain superfamily/Winged helix DNA-binding domain"/>
    <property type="match status" value="1"/>
</dbReference>
<dbReference type="InterPro" id="IPR036390">
    <property type="entry name" value="WH_DNA-bd_sf"/>
</dbReference>
<evidence type="ECO:0000313" key="2">
    <source>
        <dbReference type="EMBL" id="MCM1988984.1"/>
    </source>
</evidence>
<dbReference type="Pfam" id="PF03551">
    <property type="entry name" value="PadR"/>
    <property type="match status" value="1"/>
</dbReference>
<gene>
    <name evidence="2" type="ORF">KDK92_04465</name>
</gene>
<protein>
    <submittedName>
        <fullName evidence="2">Helix-turn-helix transcriptional regulator</fullName>
    </submittedName>
</protein>
<reference evidence="2" key="1">
    <citation type="journal article" date="2021" name="mSystems">
        <title>Bacteria and Archaea Synergistically Convert Glycine Betaine to Biogenic Methane in the Formosa Cold Seep of the South China Sea.</title>
        <authorList>
            <person name="Li L."/>
            <person name="Zhang W."/>
            <person name="Zhang S."/>
            <person name="Song L."/>
            <person name="Sun Q."/>
            <person name="Zhang H."/>
            <person name="Xiang H."/>
            <person name="Dong X."/>
        </authorList>
    </citation>
    <scope>NUCLEOTIDE SEQUENCE</scope>
    <source>
        <strain evidence="2">ZWT</strain>
    </source>
</reference>